<reference evidence="4" key="1">
    <citation type="submission" date="2017-02" db="UniProtKB">
        <authorList>
            <consortium name="WormBaseParasite"/>
        </authorList>
    </citation>
    <scope>IDENTIFICATION</scope>
</reference>
<dbReference type="EMBL" id="UYSG01001064">
    <property type="protein sequence ID" value="VDL33674.1"/>
    <property type="molecule type" value="Genomic_DNA"/>
</dbReference>
<dbReference type="WBParaSite" id="HDID_0000347801-mRNA-1">
    <property type="protein sequence ID" value="HDID_0000347801-mRNA-1"/>
    <property type="gene ID" value="HDID_0000347801"/>
</dbReference>
<feature type="region of interest" description="Disordered" evidence="1">
    <location>
        <begin position="83"/>
        <end position="102"/>
    </location>
</feature>
<evidence type="ECO:0000313" key="3">
    <source>
        <dbReference type="Proteomes" id="UP000274504"/>
    </source>
</evidence>
<feature type="compositionally biased region" description="Pro residues" evidence="1">
    <location>
        <begin position="89"/>
        <end position="99"/>
    </location>
</feature>
<sequence length="488" mass="53054">MPKKTRIALREEDNNVIEVLPGSPLKQDQQNLATTFQEFSPPSSLPPEPSVGVDSPLHHSAPYLPPAPHSPSSLYTHLSITRSNIDPSFRPPSPPPQIPPHLKELQVSPAASTETFRADFETQEGSSLLSNVNDNDPIISGEFVLIRQTIDDSNSPKVKQDTQMMIPVPLHATTCLGDGPLIGPGVCRVTTECRQQTLLDGHFRLRRSGANPSRHERLVRTRTDEVEGSEMVPPEPPQRTTSLRSSTSTLASFATLRPQRSARSPTTSFEELRPVPLFVANPLAVQPMTDPFSVPLCITSQSLNFTSSANNNLPLTPIPEMSQEFSLRSSLASTAATGPIDSSNGSLSRSVNRWTHETQPIPIRPPSSLRSSLENNPLDLLTEINQARGPTSPSSPGSSSLNEFLRLEEQESISDELEKQLMEGQEGDRSLVESVIGGMRTLEEGEEETDATSLSRSLGPSILLGGGTDSMLMFSSTSIEPTTDTQQH</sequence>
<organism evidence="4">
    <name type="scientific">Hymenolepis diminuta</name>
    <name type="common">Rat tapeworm</name>
    <dbReference type="NCBI Taxonomy" id="6216"/>
    <lineage>
        <taxon>Eukaryota</taxon>
        <taxon>Metazoa</taxon>
        <taxon>Spiralia</taxon>
        <taxon>Lophotrochozoa</taxon>
        <taxon>Platyhelminthes</taxon>
        <taxon>Cestoda</taxon>
        <taxon>Eucestoda</taxon>
        <taxon>Cyclophyllidea</taxon>
        <taxon>Hymenolepididae</taxon>
        <taxon>Hymenolepis</taxon>
    </lineage>
</organism>
<accession>A0A0R3SF83</accession>
<feature type="compositionally biased region" description="Polar residues" evidence="1">
    <location>
        <begin position="340"/>
        <end position="353"/>
    </location>
</feature>
<dbReference type="Proteomes" id="UP000274504">
    <property type="component" value="Unassembled WGS sequence"/>
</dbReference>
<feature type="region of interest" description="Disordered" evidence="1">
    <location>
        <begin position="37"/>
        <end position="74"/>
    </location>
</feature>
<evidence type="ECO:0000256" key="1">
    <source>
        <dbReference type="SAM" id="MobiDB-lite"/>
    </source>
</evidence>
<protein>
    <submittedName>
        <fullName evidence="4">RING-type domain-containing protein</fullName>
    </submittedName>
</protein>
<gene>
    <name evidence="2" type="ORF">HDID_LOCUS3476</name>
</gene>
<reference evidence="2 3" key="2">
    <citation type="submission" date="2018-11" db="EMBL/GenBank/DDBJ databases">
        <authorList>
            <consortium name="Pathogen Informatics"/>
        </authorList>
    </citation>
    <scope>NUCLEOTIDE SEQUENCE [LARGE SCALE GENOMIC DNA]</scope>
</reference>
<evidence type="ECO:0000313" key="2">
    <source>
        <dbReference type="EMBL" id="VDL33674.1"/>
    </source>
</evidence>
<dbReference type="AlphaFoldDB" id="A0A0R3SF83"/>
<evidence type="ECO:0000313" key="4">
    <source>
        <dbReference type="WBParaSite" id="HDID_0000347801-mRNA-1"/>
    </source>
</evidence>
<name>A0A0R3SF83_HYMDI</name>
<feature type="region of interest" description="Disordered" evidence="1">
    <location>
        <begin position="222"/>
        <end position="246"/>
    </location>
</feature>
<dbReference type="OrthoDB" id="10265860at2759"/>
<proteinExistence type="predicted"/>
<feature type="region of interest" description="Disordered" evidence="1">
    <location>
        <begin position="329"/>
        <end position="374"/>
    </location>
</feature>